<evidence type="ECO:0000259" key="3">
    <source>
        <dbReference type="PROSITE" id="PS50157"/>
    </source>
</evidence>
<accession>A0A9P8C6E0</accession>
<protein>
    <recommendedName>
        <fullName evidence="3">C2H2-type domain-containing protein</fullName>
    </recommendedName>
</protein>
<dbReference type="InterPro" id="IPR013087">
    <property type="entry name" value="Znf_C2H2_type"/>
</dbReference>
<dbReference type="InterPro" id="IPR027417">
    <property type="entry name" value="P-loop_NTPase"/>
</dbReference>
<dbReference type="Pfam" id="PF24809">
    <property type="entry name" value="DUF7708"/>
    <property type="match status" value="1"/>
</dbReference>
<keyword evidence="2" id="KW-0863">Zinc-finger</keyword>
<dbReference type="InterPro" id="IPR036236">
    <property type="entry name" value="Znf_C2H2_sf"/>
</dbReference>
<dbReference type="InterPro" id="IPR056125">
    <property type="entry name" value="DUF7708"/>
</dbReference>
<comment type="caution">
    <text evidence="4">The sequence shown here is derived from an EMBL/GenBank/DDBJ whole genome shotgun (WGS) entry which is preliminary data.</text>
</comment>
<proteinExistence type="predicted"/>
<dbReference type="Pfam" id="PF24883">
    <property type="entry name" value="NPHP3_N"/>
    <property type="match status" value="1"/>
</dbReference>
<keyword evidence="5" id="KW-1185">Reference proteome</keyword>
<dbReference type="SUPFAM" id="SSF52540">
    <property type="entry name" value="P-loop containing nucleoside triphosphate hydrolases"/>
    <property type="match status" value="1"/>
</dbReference>
<evidence type="ECO:0000256" key="2">
    <source>
        <dbReference type="PROSITE-ProRule" id="PRU00042"/>
    </source>
</evidence>
<evidence type="ECO:0000256" key="1">
    <source>
        <dbReference type="ARBA" id="ARBA00022737"/>
    </source>
</evidence>
<organism evidence="4 5">
    <name type="scientific">Amylocarpus encephaloides</name>
    <dbReference type="NCBI Taxonomy" id="45428"/>
    <lineage>
        <taxon>Eukaryota</taxon>
        <taxon>Fungi</taxon>
        <taxon>Dikarya</taxon>
        <taxon>Ascomycota</taxon>
        <taxon>Pezizomycotina</taxon>
        <taxon>Leotiomycetes</taxon>
        <taxon>Helotiales</taxon>
        <taxon>Helotiales incertae sedis</taxon>
        <taxon>Amylocarpus</taxon>
    </lineage>
</organism>
<dbReference type="GO" id="GO:0008270">
    <property type="term" value="F:zinc ion binding"/>
    <property type="evidence" value="ECO:0007669"/>
    <property type="project" value="UniProtKB-KW"/>
</dbReference>
<dbReference type="AlphaFoldDB" id="A0A9P8C6E0"/>
<keyword evidence="2" id="KW-0862">Zinc</keyword>
<dbReference type="OrthoDB" id="21416at2759"/>
<evidence type="ECO:0000313" key="5">
    <source>
        <dbReference type="Proteomes" id="UP000824998"/>
    </source>
</evidence>
<dbReference type="PROSITE" id="PS00028">
    <property type="entry name" value="ZINC_FINGER_C2H2_1"/>
    <property type="match status" value="2"/>
</dbReference>
<dbReference type="PANTHER" id="PTHR10039">
    <property type="entry name" value="AMELOGENIN"/>
    <property type="match status" value="1"/>
</dbReference>
<dbReference type="PROSITE" id="PS50157">
    <property type="entry name" value="ZINC_FINGER_C2H2_2"/>
    <property type="match status" value="3"/>
</dbReference>
<dbReference type="Gene3D" id="3.30.160.60">
    <property type="entry name" value="Classic Zinc Finger"/>
    <property type="match status" value="2"/>
</dbReference>
<feature type="domain" description="C2H2-type" evidence="3">
    <location>
        <begin position="953"/>
        <end position="989"/>
    </location>
</feature>
<feature type="domain" description="C2H2-type" evidence="3">
    <location>
        <begin position="926"/>
        <end position="953"/>
    </location>
</feature>
<feature type="domain" description="C2H2-type" evidence="3">
    <location>
        <begin position="898"/>
        <end position="925"/>
    </location>
</feature>
<dbReference type="Pfam" id="PF00096">
    <property type="entry name" value="zf-C2H2"/>
    <property type="match status" value="1"/>
</dbReference>
<name>A0A9P8C6E0_9HELO</name>
<keyword evidence="1" id="KW-0677">Repeat</keyword>
<dbReference type="SUPFAM" id="SSF57667">
    <property type="entry name" value="beta-beta-alpha zinc fingers"/>
    <property type="match status" value="1"/>
</dbReference>
<dbReference type="InterPro" id="IPR056884">
    <property type="entry name" value="NPHP3-like_N"/>
</dbReference>
<dbReference type="Pfam" id="PF22939">
    <property type="entry name" value="WHD_GPIID"/>
    <property type="match status" value="1"/>
</dbReference>
<reference evidence="4" key="1">
    <citation type="journal article" date="2021" name="IMA Fungus">
        <title>Genomic characterization of three marine fungi, including Emericellopsis atlantica sp. nov. with signatures of a generalist lifestyle and marine biomass degradation.</title>
        <authorList>
            <person name="Hagestad O.C."/>
            <person name="Hou L."/>
            <person name="Andersen J.H."/>
            <person name="Hansen E.H."/>
            <person name="Altermark B."/>
            <person name="Li C."/>
            <person name="Kuhnert E."/>
            <person name="Cox R.J."/>
            <person name="Crous P.W."/>
            <person name="Spatafora J.W."/>
            <person name="Lail K."/>
            <person name="Amirebrahimi M."/>
            <person name="Lipzen A."/>
            <person name="Pangilinan J."/>
            <person name="Andreopoulos W."/>
            <person name="Hayes R.D."/>
            <person name="Ng V."/>
            <person name="Grigoriev I.V."/>
            <person name="Jackson S.A."/>
            <person name="Sutton T.D.S."/>
            <person name="Dobson A.D.W."/>
            <person name="Rama T."/>
        </authorList>
    </citation>
    <scope>NUCLEOTIDE SEQUENCE</scope>
    <source>
        <strain evidence="4">TRa018bII</strain>
    </source>
</reference>
<dbReference type="InterPro" id="IPR054471">
    <property type="entry name" value="GPIID_WHD"/>
</dbReference>
<sequence>MANNLGTASVANGGPAAGAVVNGPRNDNATIFESILNEFKSGLKKKHRDEFQVATLQQLQQQIGEIQNKQQSERRMQNMARLGRFIEAIEEYGKVIEVFCNSSQFVPFIWVTSNFHRAFSELLGVYERIGENIPLLTQYQDLFPDNARMAKVLGYMYQDILEFHQKALRYFQQPMWGKLFDATWKNFKSDFAGPIANMETHRRLIESQASLSEIEVSRKIQLDELKRDAARVEFQEDSRRATVKNWLKPASFETDHESYSRIRAEYPNTGKWLLANENFKLWFDPYPAIPPLLWLNGMPGAGNSLVVDEARGLNHQPTVLYFYCKSGDSQRGNFVAIARGLLSQLLYQKRELLEYLHKEASISPEALLSSPKVAMELLKMAIQNCVSVYIILDGIDECPREERKFIASWFRNLVEELPPSNAESIRCLFVSQDDGFARKDFAGLSTISIRSKDNKLDIEEYSTIWAAKIKDRLKISDKTATKIITTISNTVEGMFLLAELICNNLFHQTSIHGVEVELQPDRFPNKVNKAYSRILARIMGESSEAELKDTMLLLGWLVCAKRPLKWHEIQGAKAINLDDSAIEWDQRKLQVGSKDLCGSLVKIREDQTVELVHLTAKFFLIEEHHASISVGEIRMANLCVDYLKLPGFEKDKDDYKIEIFSGYYAFMDYAIAYWVRHLEAGLVGIEEDEEEFPRELMSEYTESLGCFIEKHWASPTAPLDVSPRNSDRLELLHDAPFYVDLEQAVVSTRKQLTWYGKMKEEEIALYLPEILVQVRKAFEAVLPLIKDISRDRFKEMYGVNLYKCSRFSCSYFSNGFPTSEERDEHTKKHDRPYRCTVEGCLMALLGLATAKGLDKHMKDNHGTVADLDEEFPVEIQVARPRAAERLTIEPTISRKEIHRCNACFKVFKRKYNLQSHLVIHDPMKPFGCSTCPKRFARLSDCTRHEKSHSGIKFTCTGVLRDGSSWGCGKEFARADTLSNHHKTRLGQQCILPYLQEKELKLSFRSAR</sequence>
<dbReference type="Proteomes" id="UP000824998">
    <property type="component" value="Unassembled WGS sequence"/>
</dbReference>
<evidence type="ECO:0000313" key="4">
    <source>
        <dbReference type="EMBL" id="KAG9233941.1"/>
    </source>
</evidence>
<keyword evidence="2" id="KW-0479">Metal-binding</keyword>
<dbReference type="EMBL" id="MU251481">
    <property type="protein sequence ID" value="KAG9233941.1"/>
    <property type="molecule type" value="Genomic_DNA"/>
</dbReference>
<gene>
    <name evidence="4" type="ORF">BJ875DRAFT_377537</name>
</gene>
<dbReference type="SMART" id="SM00355">
    <property type="entry name" value="ZnF_C2H2"/>
    <property type="match status" value="4"/>
</dbReference>
<dbReference type="PANTHER" id="PTHR10039:SF14">
    <property type="entry name" value="NACHT DOMAIN-CONTAINING PROTEIN"/>
    <property type="match status" value="1"/>
</dbReference>